<evidence type="ECO:0000313" key="1">
    <source>
        <dbReference type="EMBL" id="ORZ15231.1"/>
    </source>
</evidence>
<feature type="non-terminal residue" evidence="1">
    <location>
        <position position="128"/>
    </location>
</feature>
<proteinExistence type="predicted"/>
<dbReference type="OrthoDB" id="2270958at2759"/>
<name>A0A1X2IEU4_9FUNG</name>
<evidence type="ECO:0000313" key="2">
    <source>
        <dbReference type="Proteomes" id="UP000193560"/>
    </source>
</evidence>
<dbReference type="Proteomes" id="UP000193560">
    <property type="component" value="Unassembled WGS sequence"/>
</dbReference>
<organism evidence="1 2">
    <name type="scientific">Absidia repens</name>
    <dbReference type="NCBI Taxonomy" id="90262"/>
    <lineage>
        <taxon>Eukaryota</taxon>
        <taxon>Fungi</taxon>
        <taxon>Fungi incertae sedis</taxon>
        <taxon>Mucoromycota</taxon>
        <taxon>Mucoromycotina</taxon>
        <taxon>Mucoromycetes</taxon>
        <taxon>Mucorales</taxon>
        <taxon>Cunninghamellaceae</taxon>
        <taxon>Absidia</taxon>
    </lineage>
</organism>
<dbReference type="AlphaFoldDB" id="A0A1X2IEU4"/>
<keyword evidence="2" id="KW-1185">Reference proteome</keyword>
<dbReference type="EMBL" id="MCGE01000013">
    <property type="protein sequence ID" value="ORZ15231.1"/>
    <property type="molecule type" value="Genomic_DNA"/>
</dbReference>
<protein>
    <submittedName>
        <fullName evidence="1">Uncharacterized protein</fullName>
    </submittedName>
</protein>
<gene>
    <name evidence="1" type="ORF">BCR42DRAFT_416679</name>
</gene>
<reference evidence="1 2" key="1">
    <citation type="submission" date="2016-07" db="EMBL/GenBank/DDBJ databases">
        <title>Pervasive Adenine N6-methylation of Active Genes in Fungi.</title>
        <authorList>
            <consortium name="DOE Joint Genome Institute"/>
            <person name="Mondo S.J."/>
            <person name="Dannebaum R.O."/>
            <person name="Kuo R.C."/>
            <person name="Labutti K."/>
            <person name="Haridas S."/>
            <person name="Kuo A."/>
            <person name="Salamov A."/>
            <person name="Ahrendt S.R."/>
            <person name="Lipzen A."/>
            <person name="Sullivan W."/>
            <person name="Andreopoulos W.B."/>
            <person name="Clum A."/>
            <person name="Lindquist E."/>
            <person name="Daum C."/>
            <person name="Ramamoorthy G.K."/>
            <person name="Gryganskyi A."/>
            <person name="Culley D."/>
            <person name="Magnuson J.K."/>
            <person name="James T.Y."/>
            <person name="O'Malley M.A."/>
            <person name="Stajich J.E."/>
            <person name="Spatafora J.W."/>
            <person name="Visel A."/>
            <person name="Grigoriev I.V."/>
        </authorList>
    </citation>
    <scope>NUCLEOTIDE SEQUENCE [LARGE SCALE GENOMIC DNA]</scope>
    <source>
        <strain evidence="1 2">NRRL 1336</strain>
    </source>
</reference>
<sequence>MHNNVSFHLNIKRALILFLSFFFFTSYSHTRTIIIQIISTKMIAVKSLIRPTMTFSKAAANVTSIQRRACFSTLLQDDSHASYQLKNQEDHHQVAPLTNSTIYAANEDVLTLDDLTSTFSPTINAVFD</sequence>
<comment type="caution">
    <text evidence="1">The sequence shown here is derived from an EMBL/GenBank/DDBJ whole genome shotgun (WGS) entry which is preliminary data.</text>
</comment>
<accession>A0A1X2IEU4</accession>